<evidence type="ECO:0000313" key="2">
    <source>
        <dbReference type="EMBL" id="KAI8041594.1"/>
    </source>
</evidence>
<dbReference type="EMBL" id="JAMKOV010000003">
    <property type="protein sequence ID" value="KAI8041594.1"/>
    <property type="molecule type" value="Genomic_DNA"/>
</dbReference>
<sequence length="81" mass="9064">MVGGPECLTCDMDMSSKCRCAQLKQMKRESSPGSGPESESENRKEQLRLVAASSVIHNNDYNTISFPQCDVCWKILEHKIS</sequence>
<protein>
    <submittedName>
        <fullName evidence="2">Uncharacterized protein</fullName>
    </submittedName>
</protein>
<proteinExistence type="predicted"/>
<evidence type="ECO:0000256" key="1">
    <source>
        <dbReference type="SAM" id="MobiDB-lite"/>
    </source>
</evidence>
<reference evidence="2" key="1">
    <citation type="journal article" date="2023" name="Genome Biol. Evol.">
        <title>Long-read-based Genome Assembly of Drosophila gunungcola Reveals Fewer Chemosensory Genes in Flower-breeding Species.</title>
        <authorList>
            <person name="Negi A."/>
            <person name="Liao B.Y."/>
            <person name="Yeh S.D."/>
        </authorList>
    </citation>
    <scope>NUCLEOTIDE SEQUENCE</scope>
    <source>
        <strain evidence="2">Sukarami</strain>
    </source>
</reference>
<evidence type="ECO:0000313" key="3">
    <source>
        <dbReference type="Proteomes" id="UP001059596"/>
    </source>
</evidence>
<dbReference type="Proteomes" id="UP001059596">
    <property type="component" value="Unassembled WGS sequence"/>
</dbReference>
<dbReference type="AlphaFoldDB" id="A0A9P9YRZ3"/>
<feature type="region of interest" description="Disordered" evidence="1">
    <location>
        <begin position="26"/>
        <end position="46"/>
    </location>
</feature>
<keyword evidence="3" id="KW-1185">Reference proteome</keyword>
<accession>A0A9P9YRZ3</accession>
<comment type="caution">
    <text evidence="2">The sequence shown here is derived from an EMBL/GenBank/DDBJ whole genome shotgun (WGS) entry which is preliminary data.</text>
</comment>
<name>A0A9P9YRZ3_9MUSC</name>
<gene>
    <name evidence="2" type="ORF">M5D96_005859</name>
</gene>
<organism evidence="2 3">
    <name type="scientific">Drosophila gunungcola</name>
    <name type="common">fruit fly</name>
    <dbReference type="NCBI Taxonomy" id="103775"/>
    <lineage>
        <taxon>Eukaryota</taxon>
        <taxon>Metazoa</taxon>
        <taxon>Ecdysozoa</taxon>
        <taxon>Arthropoda</taxon>
        <taxon>Hexapoda</taxon>
        <taxon>Insecta</taxon>
        <taxon>Pterygota</taxon>
        <taxon>Neoptera</taxon>
        <taxon>Endopterygota</taxon>
        <taxon>Diptera</taxon>
        <taxon>Brachycera</taxon>
        <taxon>Muscomorpha</taxon>
        <taxon>Ephydroidea</taxon>
        <taxon>Drosophilidae</taxon>
        <taxon>Drosophila</taxon>
        <taxon>Sophophora</taxon>
    </lineage>
</organism>